<dbReference type="Proteomes" id="UP001163603">
    <property type="component" value="Chromosome 12"/>
</dbReference>
<evidence type="ECO:0000313" key="1">
    <source>
        <dbReference type="EMBL" id="KAJ0018718.1"/>
    </source>
</evidence>
<name>A0ACC0XN01_9ROSI</name>
<protein>
    <submittedName>
        <fullName evidence="1">Uncharacterized protein</fullName>
    </submittedName>
</protein>
<comment type="caution">
    <text evidence="1">The sequence shown here is derived from an EMBL/GenBank/DDBJ whole genome shotgun (WGS) entry which is preliminary data.</text>
</comment>
<dbReference type="EMBL" id="CM047747">
    <property type="protein sequence ID" value="KAJ0018718.1"/>
    <property type="molecule type" value="Genomic_DNA"/>
</dbReference>
<reference evidence="2" key="1">
    <citation type="journal article" date="2023" name="G3 (Bethesda)">
        <title>Genome assembly and association tests identify interacting loci associated with vigor, precocity, and sex in interspecific pistachio rootstocks.</title>
        <authorList>
            <person name="Palmer W."/>
            <person name="Jacygrad E."/>
            <person name="Sagayaradj S."/>
            <person name="Cavanaugh K."/>
            <person name="Han R."/>
            <person name="Bertier L."/>
            <person name="Beede B."/>
            <person name="Kafkas S."/>
            <person name="Golino D."/>
            <person name="Preece J."/>
            <person name="Michelmore R."/>
        </authorList>
    </citation>
    <scope>NUCLEOTIDE SEQUENCE [LARGE SCALE GENOMIC DNA]</scope>
</reference>
<gene>
    <name evidence="1" type="ORF">Pint_09496</name>
</gene>
<sequence length="96" mass="10276">MAAAALRPRPSGGRVEPHKGHQRPARGGDRAVRGERVQQSVEDPLEVPAGGEGGDAGGFRHQLPACTGSERWNYGEELRGRRVGEAMGALQEPHFV</sequence>
<evidence type="ECO:0000313" key="2">
    <source>
        <dbReference type="Proteomes" id="UP001163603"/>
    </source>
</evidence>
<accession>A0ACC0XN01</accession>
<organism evidence="1 2">
    <name type="scientific">Pistacia integerrima</name>
    <dbReference type="NCBI Taxonomy" id="434235"/>
    <lineage>
        <taxon>Eukaryota</taxon>
        <taxon>Viridiplantae</taxon>
        <taxon>Streptophyta</taxon>
        <taxon>Embryophyta</taxon>
        <taxon>Tracheophyta</taxon>
        <taxon>Spermatophyta</taxon>
        <taxon>Magnoliopsida</taxon>
        <taxon>eudicotyledons</taxon>
        <taxon>Gunneridae</taxon>
        <taxon>Pentapetalae</taxon>
        <taxon>rosids</taxon>
        <taxon>malvids</taxon>
        <taxon>Sapindales</taxon>
        <taxon>Anacardiaceae</taxon>
        <taxon>Pistacia</taxon>
    </lineage>
</organism>
<keyword evidence="2" id="KW-1185">Reference proteome</keyword>
<proteinExistence type="predicted"/>